<reference evidence="1 2" key="1">
    <citation type="submission" date="2023-09" db="EMBL/GenBank/DDBJ databases">
        <title>Pyrofollis japonicus gen. nov. sp. nov., a novel member of the family Pyrodictiaceae isolated from the Iheya North hydrothermal field.</title>
        <authorList>
            <person name="Miyazaki U."/>
            <person name="Sanari M."/>
            <person name="Tame A."/>
            <person name="Kitajima M."/>
            <person name="Okamoto A."/>
            <person name="Sawayama S."/>
            <person name="Miyazaki J."/>
            <person name="Takai K."/>
            <person name="Nakagawa S."/>
        </authorList>
    </citation>
    <scope>NUCLEOTIDE SEQUENCE [LARGE SCALE GENOMIC DNA]</scope>
    <source>
        <strain evidence="1 2">AV2</strain>
    </source>
</reference>
<dbReference type="EMBL" id="AP028907">
    <property type="protein sequence ID" value="BES81085.1"/>
    <property type="molecule type" value="Genomic_DNA"/>
</dbReference>
<sequence>MGLLVSDKFDRFLELVEEYELLRLQEESLREFLEEEPDAYTEEDPGRVR</sequence>
<dbReference type="Proteomes" id="UP001341135">
    <property type="component" value="Chromosome"/>
</dbReference>
<keyword evidence="2" id="KW-1185">Reference proteome</keyword>
<protein>
    <submittedName>
        <fullName evidence="1">Uncharacterized protein</fullName>
    </submittedName>
</protein>
<gene>
    <name evidence="1" type="ORF">PABY_06520</name>
</gene>
<accession>A0ABM8IWY1</accession>
<proteinExistence type="predicted"/>
<evidence type="ECO:0000313" key="1">
    <source>
        <dbReference type="EMBL" id="BES81085.1"/>
    </source>
</evidence>
<evidence type="ECO:0000313" key="2">
    <source>
        <dbReference type="Proteomes" id="UP001341135"/>
    </source>
</evidence>
<organism evidence="1 2">
    <name type="scientific">Pyrodictium abyssi</name>
    <dbReference type="NCBI Taxonomy" id="54256"/>
    <lineage>
        <taxon>Archaea</taxon>
        <taxon>Thermoproteota</taxon>
        <taxon>Thermoprotei</taxon>
        <taxon>Desulfurococcales</taxon>
        <taxon>Pyrodictiaceae</taxon>
        <taxon>Pyrodictium</taxon>
    </lineage>
</organism>
<name>A0ABM8IWY1_9CREN</name>